<dbReference type="Gene3D" id="1.20.1640.10">
    <property type="entry name" value="Multidrug efflux transporter AcrB transmembrane domain"/>
    <property type="match status" value="1"/>
</dbReference>
<feature type="transmembrane region" description="Helical" evidence="1">
    <location>
        <begin position="79"/>
        <end position="100"/>
    </location>
</feature>
<gene>
    <name evidence="2" type="ORF">ETSY2_26990</name>
</gene>
<accession>W4M3K8</accession>
<feature type="transmembrane region" description="Helical" evidence="1">
    <location>
        <begin position="180"/>
        <end position="200"/>
    </location>
</feature>
<keyword evidence="1" id="KW-0812">Transmembrane</keyword>
<keyword evidence="1" id="KW-0472">Membrane</keyword>
<sequence>HPNGIPVQAVGQLTLRPELASITRRNGERSNTIAGFITAGVLPATVLSTFQARLEASGFALPPGYRYEFGGESGERDEAVGNLLASVGVLLVLMLATLVLSFNSFRLAALIAVVAGLSAGLAMLSLWLFHYPFGFTAIVGTMGLIGVAVNDSIVVLAALREEPQARLGEREAVVTVVMRSTRHVLSTTVTTMAGFTPLLISGGGFWPPVAVAIGGGVTGATLLALYLIPSAYMLLMRRRAATSKTAAPDAWASAARPGPLTMEPGSV</sequence>
<keyword evidence="3" id="KW-1185">Reference proteome</keyword>
<dbReference type="GO" id="GO:0042910">
    <property type="term" value="F:xenobiotic transmembrane transporter activity"/>
    <property type="evidence" value="ECO:0007669"/>
    <property type="project" value="TreeGrafter"/>
</dbReference>
<dbReference type="Proteomes" id="UP000019140">
    <property type="component" value="Unassembled WGS sequence"/>
</dbReference>
<dbReference type="PANTHER" id="PTHR32063">
    <property type="match status" value="1"/>
</dbReference>
<feature type="non-terminal residue" evidence="2">
    <location>
        <position position="1"/>
    </location>
</feature>
<evidence type="ECO:0000256" key="1">
    <source>
        <dbReference type="SAM" id="Phobius"/>
    </source>
</evidence>
<dbReference type="SUPFAM" id="SSF82866">
    <property type="entry name" value="Multidrug efflux transporter AcrB transmembrane domain"/>
    <property type="match status" value="1"/>
</dbReference>
<feature type="transmembrane region" description="Helical" evidence="1">
    <location>
        <begin position="135"/>
        <end position="159"/>
    </location>
</feature>
<feature type="transmembrane region" description="Helical" evidence="1">
    <location>
        <begin position="107"/>
        <end position="129"/>
    </location>
</feature>
<dbReference type="GO" id="GO:0005886">
    <property type="term" value="C:plasma membrane"/>
    <property type="evidence" value="ECO:0007669"/>
    <property type="project" value="TreeGrafter"/>
</dbReference>
<proteinExistence type="predicted"/>
<feature type="transmembrane region" description="Helical" evidence="1">
    <location>
        <begin position="33"/>
        <end position="52"/>
    </location>
</feature>
<evidence type="ECO:0000313" key="2">
    <source>
        <dbReference type="EMBL" id="ETX04758.1"/>
    </source>
</evidence>
<dbReference type="PANTHER" id="PTHR32063:SF18">
    <property type="entry name" value="CATION EFFLUX SYSTEM PROTEIN"/>
    <property type="match status" value="1"/>
</dbReference>
<evidence type="ECO:0000313" key="3">
    <source>
        <dbReference type="Proteomes" id="UP000019140"/>
    </source>
</evidence>
<keyword evidence="1" id="KW-1133">Transmembrane helix</keyword>
<dbReference type="PATRIC" id="fig|1429439.4.peg.4575"/>
<comment type="caution">
    <text evidence="2">The sequence shown here is derived from an EMBL/GenBank/DDBJ whole genome shotgun (WGS) entry which is preliminary data.</text>
</comment>
<protein>
    <recommendedName>
        <fullName evidence="4">Efflux RND transporter permease subunit</fullName>
    </recommendedName>
</protein>
<dbReference type="InterPro" id="IPR027463">
    <property type="entry name" value="AcrB_DN_DC_subdom"/>
</dbReference>
<dbReference type="Gene3D" id="3.30.70.1440">
    <property type="entry name" value="Multidrug efflux transporter AcrB pore domain"/>
    <property type="match status" value="1"/>
</dbReference>
<dbReference type="EMBL" id="AZHX01001133">
    <property type="protein sequence ID" value="ETX04758.1"/>
    <property type="molecule type" value="Genomic_DNA"/>
</dbReference>
<name>W4M3K8_9BACT</name>
<dbReference type="Pfam" id="PF00873">
    <property type="entry name" value="ACR_tran"/>
    <property type="match status" value="1"/>
</dbReference>
<dbReference type="AlphaFoldDB" id="W4M3K8"/>
<dbReference type="Gene3D" id="3.30.2090.10">
    <property type="entry name" value="Multidrug efflux transporter AcrB TolC docking domain, DN and DC subdomains"/>
    <property type="match status" value="1"/>
</dbReference>
<dbReference type="InterPro" id="IPR001036">
    <property type="entry name" value="Acrflvin-R"/>
</dbReference>
<dbReference type="HOGENOM" id="CLU_1043889_0_0_7"/>
<evidence type="ECO:0008006" key="4">
    <source>
        <dbReference type="Google" id="ProtNLM"/>
    </source>
</evidence>
<organism evidence="2 3">
    <name type="scientific">Candidatus Entotheonella gemina</name>
    <dbReference type="NCBI Taxonomy" id="1429439"/>
    <lineage>
        <taxon>Bacteria</taxon>
        <taxon>Pseudomonadati</taxon>
        <taxon>Nitrospinota/Tectimicrobiota group</taxon>
        <taxon>Candidatus Tectimicrobiota</taxon>
        <taxon>Candidatus Entotheonellia</taxon>
        <taxon>Candidatus Entotheonellales</taxon>
        <taxon>Candidatus Entotheonellaceae</taxon>
        <taxon>Candidatus Entotheonella</taxon>
    </lineage>
</organism>
<feature type="transmembrane region" description="Helical" evidence="1">
    <location>
        <begin position="206"/>
        <end position="228"/>
    </location>
</feature>
<reference evidence="2 3" key="1">
    <citation type="journal article" date="2014" name="Nature">
        <title>An environmental bacterial taxon with a large and distinct metabolic repertoire.</title>
        <authorList>
            <person name="Wilson M.C."/>
            <person name="Mori T."/>
            <person name="Ruckert C."/>
            <person name="Uria A.R."/>
            <person name="Helf M.J."/>
            <person name="Takada K."/>
            <person name="Gernert C."/>
            <person name="Steffens U.A."/>
            <person name="Heycke N."/>
            <person name="Schmitt S."/>
            <person name="Rinke C."/>
            <person name="Helfrich E.J."/>
            <person name="Brachmann A.O."/>
            <person name="Gurgui C."/>
            <person name="Wakimoto T."/>
            <person name="Kracht M."/>
            <person name="Crusemann M."/>
            <person name="Hentschel U."/>
            <person name="Abe I."/>
            <person name="Matsunaga S."/>
            <person name="Kalinowski J."/>
            <person name="Takeyama H."/>
            <person name="Piel J."/>
        </authorList>
    </citation>
    <scope>NUCLEOTIDE SEQUENCE [LARGE SCALE GENOMIC DNA]</scope>
    <source>
        <strain evidence="3">TSY2</strain>
    </source>
</reference>